<dbReference type="Gene3D" id="3.40.50.1000">
    <property type="entry name" value="HAD superfamily/HAD-like"/>
    <property type="match status" value="1"/>
</dbReference>
<dbReference type="NCBIfam" id="TIGR00099">
    <property type="entry name" value="Cof-subfamily"/>
    <property type="match status" value="1"/>
</dbReference>
<dbReference type="PANTHER" id="PTHR10000">
    <property type="entry name" value="PHOSPHOSERINE PHOSPHATASE"/>
    <property type="match status" value="1"/>
</dbReference>
<dbReference type="Proteomes" id="UP000281112">
    <property type="component" value="Unassembled WGS sequence"/>
</dbReference>
<keyword evidence="1" id="KW-0378">Hydrolase</keyword>
<keyword evidence="2" id="KW-1185">Reference proteome</keyword>
<dbReference type="SFLD" id="SFLDS00003">
    <property type="entry name" value="Haloacid_Dehalogenase"/>
    <property type="match status" value="1"/>
</dbReference>
<dbReference type="GO" id="GO:0000287">
    <property type="term" value="F:magnesium ion binding"/>
    <property type="evidence" value="ECO:0007669"/>
    <property type="project" value="TreeGrafter"/>
</dbReference>
<dbReference type="PROSITE" id="PS01228">
    <property type="entry name" value="COF_1"/>
    <property type="match status" value="1"/>
</dbReference>
<dbReference type="Gene3D" id="3.30.1240.10">
    <property type="match status" value="1"/>
</dbReference>
<evidence type="ECO:0000313" key="1">
    <source>
        <dbReference type="EMBL" id="RQW64485.1"/>
    </source>
</evidence>
<dbReference type="InterPro" id="IPR000150">
    <property type="entry name" value="Cof"/>
</dbReference>
<dbReference type="GO" id="GO:0016791">
    <property type="term" value="F:phosphatase activity"/>
    <property type="evidence" value="ECO:0007669"/>
    <property type="project" value="TreeGrafter"/>
</dbReference>
<organism evidence="1 2">
    <name type="scientific">Vibrio viridaestus</name>
    <dbReference type="NCBI Taxonomy" id="2487322"/>
    <lineage>
        <taxon>Bacteria</taxon>
        <taxon>Pseudomonadati</taxon>
        <taxon>Pseudomonadota</taxon>
        <taxon>Gammaproteobacteria</taxon>
        <taxon>Vibrionales</taxon>
        <taxon>Vibrionaceae</taxon>
        <taxon>Vibrio</taxon>
    </lineage>
</organism>
<dbReference type="InterPro" id="IPR036412">
    <property type="entry name" value="HAD-like_sf"/>
</dbReference>
<dbReference type="Pfam" id="PF08282">
    <property type="entry name" value="Hydrolase_3"/>
    <property type="match status" value="1"/>
</dbReference>
<dbReference type="GO" id="GO:0005829">
    <property type="term" value="C:cytosol"/>
    <property type="evidence" value="ECO:0007669"/>
    <property type="project" value="TreeGrafter"/>
</dbReference>
<dbReference type="InterPro" id="IPR023214">
    <property type="entry name" value="HAD_sf"/>
</dbReference>
<dbReference type="SFLD" id="SFLDG01140">
    <property type="entry name" value="C2.B:_Phosphomannomutase_and_P"/>
    <property type="match status" value="1"/>
</dbReference>
<evidence type="ECO:0000313" key="2">
    <source>
        <dbReference type="Proteomes" id="UP000281112"/>
    </source>
</evidence>
<protein>
    <submittedName>
        <fullName evidence="1">HAD family hydrolase</fullName>
    </submittedName>
</protein>
<proteinExistence type="predicted"/>
<dbReference type="RefSeq" id="WP_124935137.1">
    <property type="nucleotide sequence ID" value="NZ_RJVQ01000001.1"/>
</dbReference>
<name>A0A3N9TLK0_9VIBR</name>
<accession>A0A3N9TLK0</accession>
<dbReference type="EMBL" id="RJVQ01000001">
    <property type="protein sequence ID" value="RQW64485.1"/>
    <property type="molecule type" value="Genomic_DNA"/>
</dbReference>
<dbReference type="PANTHER" id="PTHR10000:SF53">
    <property type="entry name" value="5-AMINO-6-(5-PHOSPHO-D-RIBITYLAMINO)URACIL PHOSPHATASE YBJI-RELATED"/>
    <property type="match status" value="1"/>
</dbReference>
<comment type="caution">
    <text evidence="1">The sequence shown here is derived from an EMBL/GenBank/DDBJ whole genome shotgun (WGS) entry which is preliminary data.</text>
</comment>
<dbReference type="OrthoDB" id="3180855at2"/>
<reference evidence="1 2" key="1">
    <citation type="submission" date="2018-11" db="EMBL/GenBank/DDBJ databases">
        <title>Vibrio LJC006 sp. nov., isolated from seawater during the bloom of the enteromorpha.</title>
        <authorList>
            <person name="Liang J."/>
        </authorList>
    </citation>
    <scope>NUCLEOTIDE SEQUENCE [LARGE SCALE GENOMIC DNA]</scope>
    <source>
        <strain evidence="1 2">LJC006</strain>
    </source>
</reference>
<dbReference type="CDD" id="cd07518">
    <property type="entry name" value="HAD_YbiV-Like"/>
    <property type="match status" value="1"/>
</dbReference>
<dbReference type="SFLD" id="SFLDG01144">
    <property type="entry name" value="C2.B.4:_PGP_Like"/>
    <property type="match status" value="1"/>
</dbReference>
<sequence>MPKQDVKFIAADMDGTLLNEQSQLPERFFDVFNHLKKNNIYFAAASGRQYYSLINTFDPIKDEMLFIAENGTLVMFQGKQLYSCSIPKSEIVTLIEKARTILDTHLVLCGINSAYIETQDPQALKEFSKYYQRCQYVDDLLSVDDEFIKVAICHFSGTEEHVFPVMNPLFGNTHKVVVSGKIWLDVMNIDASKGAAIRQLREKLGFTFKQTMSFGDYLNDTEMLEESYYSYAMDNAHPKIKALARYHAPSNQDEGVLKVIMEQVLS</sequence>
<dbReference type="AlphaFoldDB" id="A0A3N9TLK0"/>
<gene>
    <name evidence="1" type="ORF">EES38_00085</name>
</gene>
<dbReference type="SUPFAM" id="SSF56784">
    <property type="entry name" value="HAD-like"/>
    <property type="match status" value="1"/>
</dbReference>